<feature type="compositionally biased region" description="Polar residues" evidence="1">
    <location>
        <begin position="116"/>
        <end position="161"/>
    </location>
</feature>
<accession>A0ABR1IHE3</accession>
<proteinExistence type="predicted"/>
<feature type="region of interest" description="Disordered" evidence="1">
    <location>
        <begin position="75"/>
        <end position="164"/>
    </location>
</feature>
<dbReference type="PANTHER" id="PTHR11183">
    <property type="entry name" value="GLYCOGENIN SUBFAMILY MEMBER"/>
    <property type="match status" value="1"/>
</dbReference>
<reference evidence="3 4" key="1">
    <citation type="journal article" date="2025" name="Microbiol. Resour. Announc.">
        <title>Draft genome sequences for Neonectria magnoliae and Neonectria punicea, canker pathogens of Liriodendron tulipifera and Acer saccharum in West Virginia.</title>
        <authorList>
            <person name="Petronek H.M."/>
            <person name="Kasson M.T."/>
            <person name="Metheny A.M."/>
            <person name="Stauder C.M."/>
            <person name="Lovett B."/>
            <person name="Lynch S.C."/>
            <person name="Garnas J.R."/>
            <person name="Kasson L.R."/>
            <person name="Stajich J.E."/>
        </authorList>
    </citation>
    <scope>NUCLEOTIDE SEQUENCE [LARGE SCALE GENOMIC DNA]</scope>
    <source>
        <strain evidence="3 4">NRRL 64651</strain>
    </source>
</reference>
<protein>
    <submittedName>
        <fullName evidence="3">N-acetylglucosaminyltransferase</fullName>
    </submittedName>
</protein>
<gene>
    <name evidence="3" type="primary">GNT1_1</name>
    <name evidence="3" type="ORF">QQZ08_001234</name>
</gene>
<comment type="caution">
    <text evidence="3">The sequence shown here is derived from an EMBL/GenBank/DDBJ whole genome shotgun (WGS) entry which is preliminary data.</text>
</comment>
<dbReference type="GO" id="GO:0016757">
    <property type="term" value="F:glycosyltransferase activity"/>
    <property type="evidence" value="ECO:0007669"/>
    <property type="project" value="UniProtKB-KW"/>
</dbReference>
<organism evidence="3 4">
    <name type="scientific">Neonectria magnoliae</name>
    <dbReference type="NCBI Taxonomy" id="2732573"/>
    <lineage>
        <taxon>Eukaryota</taxon>
        <taxon>Fungi</taxon>
        <taxon>Dikarya</taxon>
        <taxon>Ascomycota</taxon>
        <taxon>Pezizomycotina</taxon>
        <taxon>Sordariomycetes</taxon>
        <taxon>Hypocreomycetidae</taxon>
        <taxon>Hypocreales</taxon>
        <taxon>Nectriaceae</taxon>
        <taxon>Neonectria</taxon>
    </lineage>
</organism>
<dbReference type="Proteomes" id="UP001498421">
    <property type="component" value="Unassembled WGS sequence"/>
</dbReference>
<keyword evidence="3" id="KW-0328">Glycosyltransferase</keyword>
<sequence>MASSRFRFIALMAVVCMFLFYRSADRYDYQYPEAKPYQGEAPAAPEASAGYFDDAKIEAAVPTLVGDVVPTEAAVIDEQTDQEKAQTQDQATDRVKEQQDDKEKDQERWQDKATTEESTTDQASASQTDERTQQTPTPHATVRNNPAATPSSHHGNATKLTPSADGVDWSRFAYTQYVTNADYLCNSVMMFETLYRLGSKPDRVMMYPEPMLDPVATTAETHAGTLLIKARDQYGVKLQPIQVQSREGTDATWAESFTKLLAFNQTQYDRVLSLDSDGMVLQPMDELFLLPPSPVAMPRAYWLLHDDPPQRVLSSQLMLIQPDTVEFDRIMQKMDTVDENDYDMEIVNQLYYDSALILPHRPYDMLTAEYRQTDHAGYLGSDREEWDPVAVLNEAKFVHFSDWPVPKPWIPMSSEEQRASQPNCTTVNSKESCVEREIWNKFYTDFADTRQRVCEPVSNPMLAKRRRWLRM</sequence>
<keyword evidence="3" id="KW-0808">Transferase</keyword>
<dbReference type="EMBL" id="JAZAVK010000006">
    <property type="protein sequence ID" value="KAK7432288.1"/>
    <property type="molecule type" value="Genomic_DNA"/>
</dbReference>
<dbReference type="Gene3D" id="3.90.550.10">
    <property type="entry name" value="Spore Coat Polysaccharide Biosynthesis Protein SpsA, Chain A"/>
    <property type="match status" value="1"/>
</dbReference>
<feature type="chain" id="PRO_5047247638" evidence="2">
    <location>
        <begin position="25"/>
        <end position="471"/>
    </location>
</feature>
<evidence type="ECO:0000313" key="4">
    <source>
        <dbReference type="Proteomes" id="UP001498421"/>
    </source>
</evidence>
<keyword evidence="4" id="KW-1185">Reference proteome</keyword>
<keyword evidence="2" id="KW-0732">Signal</keyword>
<evidence type="ECO:0000256" key="1">
    <source>
        <dbReference type="SAM" id="MobiDB-lite"/>
    </source>
</evidence>
<evidence type="ECO:0000313" key="3">
    <source>
        <dbReference type="EMBL" id="KAK7432288.1"/>
    </source>
</evidence>
<name>A0ABR1IHE3_9HYPO</name>
<feature type="signal peptide" evidence="2">
    <location>
        <begin position="1"/>
        <end position="24"/>
    </location>
</feature>
<evidence type="ECO:0000256" key="2">
    <source>
        <dbReference type="SAM" id="SignalP"/>
    </source>
</evidence>
<dbReference type="InterPro" id="IPR029044">
    <property type="entry name" value="Nucleotide-diphossugar_trans"/>
</dbReference>
<dbReference type="InterPro" id="IPR050587">
    <property type="entry name" value="GNT1/Glycosyltrans_8"/>
</dbReference>
<feature type="compositionally biased region" description="Basic and acidic residues" evidence="1">
    <location>
        <begin position="81"/>
        <end position="115"/>
    </location>
</feature>
<dbReference type="SUPFAM" id="SSF53448">
    <property type="entry name" value="Nucleotide-diphospho-sugar transferases"/>
    <property type="match status" value="1"/>
</dbReference>